<keyword evidence="2" id="KW-1185">Reference proteome</keyword>
<sequence length="52" mass="6177">MKKLELKELENIFGGISKEEYCETLDRMVKDSWDNWDAHQKKAFTDAWSAHC</sequence>
<accession>A0A133PW21</accession>
<dbReference type="AlphaFoldDB" id="A0A133PW21"/>
<dbReference type="STRING" id="28128.HMPREF3226_02380"/>
<proteinExistence type="predicted"/>
<reference evidence="2" key="1">
    <citation type="submission" date="2016-01" db="EMBL/GenBank/DDBJ databases">
        <authorList>
            <person name="Mitreva M."/>
            <person name="Pepin K.H."/>
            <person name="Mihindukulasuriya K.A."/>
            <person name="Fulton R."/>
            <person name="Fronick C."/>
            <person name="O'Laughlin M."/>
            <person name="Miner T."/>
            <person name="Herter B."/>
            <person name="Rosa B.A."/>
            <person name="Cordes M."/>
            <person name="Tomlinson C."/>
            <person name="Wollam A."/>
            <person name="Palsikar V.B."/>
            <person name="Mardis E.R."/>
            <person name="Wilson R.K."/>
        </authorList>
    </citation>
    <scope>NUCLEOTIDE SEQUENCE [LARGE SCALE GENOMIC DNA]</scope>
    <source>
        <strain evidence="2">MJR7716</strain>
    </source>
</reference>
<dbReference type="PATRIC" id="fig|28128.5.peg.2450"/>
<evidence type="ECO:0000313" key="1">
    <source>
        <dbReference type="EMBL" id="KXA33602.1"/>
    </source>
</evidence>
<evidence type="ECO:0000313" key="2">
    <source>
        <dbReference type="Proteomes" id="UP000070533"/>
    </source>
</evidence>
<dbReference type="Proteomes" id="UP000070533">
    <property type="component" value="Unassembled WGS sequence"/>
</dbReference>
<dbReference type="OrthoDB" id="1084590at2"/>
<protein>
    <submittedName>
        <fullName evidence="1">Uncharacterized protein</fullName>
    </submittedName>
</protein>
<dbReference type="RefSeq" id="WP_156439267.1">
    <property type="nucleotide sequence ID" value="NZ_KQ957320.1"/>
</dbReference>
<comment type="caution">
    <text evidence="1">The sequence shown here is derived from an EMBL/GenBank/DDBJ whole genome shotgun (WGS) entry which is preliminary data.</text>
</comment>
<gene>
    <name evidence="1" type="ORF">HMPREF3226_02380</name>
</gene>
<name>A0A133PW21_9BACT</name>
<organism evidence="1 2">
    <name type="scientific">Prevotella corporis</name>
    <dbReference type="NCBI Taxonomy" id="28128"/>
    <lineage>
        <taxon>Bacteria</taxon>
        <taxon>Pseudomonadati</taxon>
        <taxon>Bacteroidota</taxon>
        <taxon>Bacteroidia</taxon>
        <taxon>Bacteroidales</taxon>
        <taxon>Prevotellaceae</taxon>
        <taxon>Prevotella</taxon>
    </lineage>
</organism>
<dbReference type="EMBL" id="LRQG01000220">
    <property type="protein sequence ID" value="KXA33602.1"/>
    <property type="molecule type" value="Genomic_DNA"/>
</dbReference>